<dbReference type="AlphaFoldDB" id="X1RRU2"/>
<feature type="non-terminal residue" evidence="1">
    <location>
        <position position="1"/>
    </location>
</feature>
<dbReference type="EMBL" id="BARW01001966">
    <property type="protein sequence ID" value="GAI65920.1"/>
    <property type="molecule type" value="Genomic_DNA"/>
</dbReference>
<sequence>WTDTASVAYGDPAAVLFFEILCDTTDTPNDIEDAIDAVIAAGYSPDSGYDGVRVFYLAYNKKYAYAFNNEFVLKYMKTNRFPDSIFHLLVCNGGNPLAEDDMIDTFLDLGVGCYTGWTDTASVAYGDPAAVLFFEILCDTTDTPNDIEDAIDAVIAAGYSPDPITGAELRAYGKENMQLRKTICLELSLSEKGIEMLKKFADEVIELRIVLPEKVVVFPGPNGRPDGGKILPETKAGRRIFISNKTLDLR</sequence>
<protein>
    <submittedName>
        <fullName evidence="1">Uncharacterized protein</fullName>
    </submittedName>
</protein>
<reference evidence="1" key="1">
    <citation type="journal article" date="2014" name="Front. Microbiol.">
        <title>High frequency of phylogenetically diverse reductive dehalogenase-homologous genes in deep subseafloor sedimentary metagenomes.</title>
        <authorList>
            <person name="Kawai M."/>
            <person name="Futagami T."/>
            <person name="Toyoda A."/>
            <person name="Takaki Y."/>
            <person name="Nishi S."/>
            <person name="Hori S."/>
            <person name="Arai W."/>
            <person name="Tsubouchi T."/>
            <person name="Morono Y."/>
            <person name="Uchiyama I."/>
            <person name="Ito T."/>
            <person name="Fujiyama A."/>
            <person name="Inagaki F."/>
            <person name="Takami H."/>
        </authorList>
    </citation>
    <scope>NUCLEOTIDE SEQUENCE</scope>
    <source>
        <strain evidence="1">Expedition CK06-06</strain>
    </source>
</reference>
<accession>X1RRU2</accession>
<name>X1RRU2_9ZZZZ</name>
<evidence type="ECO:0000313" key="1">
    <source>
        <dbReference type="EMBL" id="GAI65920.1"/>
    </source>
</evidence>
<gene>
    <name evidence="1" type="ORF">S12H4_05808</name>
</gene>
<organism evidence="1">
    <name type="scientific">marine sediment metagenome</name>
    <dbReference type="NCBI Taxonomy" id="412755"/>
    <lineage>
        <taxon>unclassified sequences</taxon>
        <taxon>metagenomes</taxon>
        <taxon>ecological metagenomes</taxon>
    </lineage>
</organism>
<comment type="caution">
    <text evidence="1">The sequence shown here is derived from an EMBL/GenBank/DDBJ whole genome shotgun (WGS) entry which is preliminary data.</text>
</comment>
<proteinExistence type="predicted"/>